<name>A0A1V0U4K9_STRVN</name>
<protein>
    <submittedName>
        <fullName evidence="1">Uncharacterized protein</fullName>
    </submittedName>
</protein>
<dbReference type="AlphaFoldDB" id="A0A1V0U4K9"/>
<dbReference type="EMBL" id="CP020570">
    <property type="protein sequence ID" value="ARF60123.1"/>
    <property type="molecule type" value="Genomic_DNA"/>
</dbReference>
<evidence type="ECO:0000313" key="2">
    <source>
        <dbReference type="Proteomes" id="UP000192445"/>
    </source>
</evidence>
<evidence type="ECO:0000313" key="1">
    <source>
        <dbReference type="EMBL" id="ARF60123.1"/>
    </source>
</evidence>
<reference evidence="1 2" key="1">
    <citation type="submission" date="2017-03" db="EMBL/GenBank/DDBJ databases">
        <title>Complete Genome Sequence of a natural compounds producer, Streptomyces violaceus S21.</title>
        <authorList>
            <person name="Zhong C."/>
            <person name="Zhao Z."/>
            <person name="Fu J."/>
            <person name="Zong G."/>
            <person name="Qin R."/>
            <person name="Cao G."/>
        </authorList>
    </citation>
    <scope>NUCLEOTIDE SEQUENCE [LARGE SCALE GENOMIC DNA]</scope>
    <source>
        <strain evidence="1 2">S21</strain>
    </source>
</reference>
<gene>
    <name evidence="1" type="ORF">B1H20_01040</name>
</gene>
<dbReference type="Proteomes" id="UP000192445">
    <property type="component" value="Chromosome"/>
</dbReference>
<accession>A0A1V0U4K9</accession>
<dbReference type="KEGG" id="svu:B1H20_01040"/>
<proteinExistence type="predicted"/>
<sequence length="118" mass="13018">MRTREQLARRFCDALEAAGFTVHQEGRSQGDLRGVLLSVDPSEGLEGGVFVWWSVAHDFASAVIESVHQEGDHGHTLQHYAFVNGHMHATLVSVLESAGFQTVDLDDDMDPFLIRVVS</sequence>
<organism evidence="1 2">
    <name type="scientific">Streptomyces violaceoruber</name>
    <dbReference type="NCBI Taxonomy" id="1935"/>
    <lineage>
        <taxon>Bacteria</taxon>
        <taxon>Bacillati</taxon>
        <taxon>Actinomycetota</taxon>
        <taxon>Actinomycetes</taxon>
        <taxon>Kitasatosporales</taxon>
        <taxon>Streptomycetaceae</taxon>
        <taxon>Streptomyces</taxon>
        <taxon>Streptomyces violaceoruber group</taxon>
    </lineage>
</organism>